<dbReference type="AlphaFoldDB" id="A0A7S1RKA6"/>
<dbReference type="PROSITE" id="PS50097">
    <property type="entry name" value="BTB"/>
    <property type="match status" value="1"/>
</dbReference>
<dbReference type="PANTHER" id="PTHR24413">
    <property type="entry name" value="SPECKLE-TYPE POZ PROTEIN"/>
    <property type="match status" value="1"/>
</dbReference>
<dbReference type="GO" id="GO:0030163">
    <property type="term" value="P:protein catabolic process"/>
    <property type="evidence" value="ECO:0007669"/>
    <property type="project" value="UniProtKB-ARBA"/>
</dbReference>
<proteinExistence type="predicted"/>
<dbReference type="Pfam" id="PF22486">
    <property type="entry name" value="MATH_2"/>
    <property type="match status" value="1"/>
</dbReference>
<evidence type="ECO:0000259" key="1">
    <source>
        <dbReference type="PROSITE" id="PS50097"/>
    </source>
</evidence>
<dbReference type="InterPro" id="IPR008974">
    <property type="entry name" value="TRAF-like"/>
</dbReference>
<dbReference type="EMBL" id="HBGE01076317">
    <property type="protein sequence ID" value="CAD9168956.1"/>
    <property type="molecule type" value="Transcribed_RNA"/>
</dbReference>
<sequence>MDSGELASVEHHVRFDYWLPFTAASNYQKGDPARSPTTLVGRCPVCLLVFPRGTQQTGNKVMSAFVEVCARDDWLDGWEFTKVHYKIEVKNVDSKKDVSKSDSHDFKAEVSDRGWHDIVKCGGYADLKAHGWVFPDDTVRFHVRVSGGSLGDSKRKLEDTNHGPRMWRDMKFTDMCICAEEGGAELPCHRAVLAVSSPVFDRMMATDMKEGSERRLVLRNASIQTLRCLLEYLYTSSLPEAAVTDVRSLRELLRLADQYELRDLLRRCASCLVELMSPANIRDVLSVLKTYPDHPEVDKHLQQAKKKARRDDAMFDALVNT</sequence>
<dbReference type="InterPro" id="IPR011333">
    <property type="entry name" value="SKP1/BTB/POZ_sf"/>
</dbReference>
<dbReference type="SMART" id="SM00225">
    <property type="entry name" value="BTB"/>
    <property type="match status" value="1"/>
</dbReference>
<feature type="domain" description="BTB" evidence="1">
    <location>
        <begin position="173"/>
        <end position="242"/>
    </location>
</feature>
<gene>
    <name evidence="2" type="ORF">ACAT0790_LOCUS45724</name>
</gene>
<dbReference type="Gene3D" id="3.30.710.10">
    <property type="entry name" value="Potassium Channel Kv1.1, Chain A"/>
    <property type="match status" value="1"/>
</dbReference>
<dbReference type="Gene3D" id="2.60.210.10">
    <property type="entry name" value="Apoptosis, Tumor Necrosis Factor Receptor Associated Protein 2, Chain A"/>
    <property type="match status" value="1"/>
</dbReference>
<reference evidence="2" key="1">
    <citation type="submission" date="2021-01" db="EMBL/GenBank/DDBJ databases">
        <authorList>
            <person name="Corre E."/>
            <person name="Pelletier E."/>
            <person name="Niang G."/>
            <person name="Scheremetjew M."/>
            <person name="Finn R."/>
            <person name="Kale V."/>
            <person name="Holt S."/>
            <person name="Cochrane G."/>
            <person name="Meng A."/>
            <person name="Brown T."/>
            <person name="Cohen L."/>
        </authorList>
    </citation>
    <scope>NUCLEOTIDE SEQUENCE</scope>
    <source>
        <strain evidence="2">OF101</strain>
    </source>
</reference>
<dbReference type="InterPro" id="IPR000210">
    <property type="entry name" value="BTB/POZ_dom"/>
</dbReference>
<dbReference type="SUPFAM" id="SSF54695">
    <property type="entry name" value="POZ domain"/>
    <property type="match status" value="1"/>
</dbReference>
<name>A0A7S1RKA6_ALECA</name>
<organism evidence="2">
    <name type="scientific">Alexandrium catenella</name>
    <name type="common">Red tide dinoflagellate</name>
    <name type="synonym">Gonyaulax catenella</name>
    <dbReference type="NCBI Taxonomy" id="2925"/>
    <lineage>
        <taxon>Eukaryota</taxon>
        <taxon>Sar</taxon>
        <taxon>Alveolata</taxon>
        <taxon>Dinophyceae</taxon>
        <taxon>Gonyaulacales</taxon>
        <taxon>Pyrocystaceae</taxon>
        <taxon>Alexandrium</taxon>
    </lineage>
</organism>
<dbReference type="InterPro" id="IPR002083">
    <property type="entry name" value="MATH/TRAF_dom"/>
</dbReference>
<dbReference type="CDD" id="cd00121">
    <property type="entry name" value="MATH"/>
    <property type="match status" value="1"/>
</dbReference>
<dbReference type="Pfam" id="PF00651">
    <property type="entry name" value="BTB"/>
    <property type="match status" value="1"/>
</dbReference>
<dbReference type="CDD" id="cd18186">
    <property type="entry name" value="BTB_POZ_ZBTB_KLHL-like"/>
    <property type="match status" value="1"/>
</dbReference>
<protein>
    <recommendedName>
        <fullName evidence="1">BTB domain-containing protein</fullName>
    </recommendedName>
</protein>
<evidence type="ECO:0000313" key="2">
    <source>
        <dbReference type="EMBL" id="CAD9168956.1"/>
    </source>
</evidence>
<dbReference type="SUPFAM" id="SSF49599">
    <property type="entry name" value="TRAF domain-like"/>
    <property type="match status" value="1"/>
</dbReference>
<accession>A0A7S1RKA6</accession>